<comment type="similarity">
    <text evidence="2">Belongs to the bacterial solute-binding protein 1 family.</text>
</comment>
<sequence length="439" mass="46625">MLKRTFLILSATMAATVLSSGTTAFAQTAAPRVDAPVTITFYNYNLASAGLGADATKKLIDEFMAANPTIKVEGVAVPSPDMASRLQSDMAANRVPDVAQVVFDGLAFAADNLGAAALEDIVPKQELADHLSGMIPAGVKLGQLNGKTYALAYTFSTPVLFYNADLFRKAGLNPDEPPRTWEQVKAAAVTIHEKTGAQGFNGALAGGGAAGFDWALQGVLRSNGGGVLSDDRKTITFGEPAAVQAVSMLRGLHDAGVYENMPNDAMVEAMTSGQLAMLLNTSAQQNVLIKGSEGKFELRAAQMPGFGDKPSTPTNSGSGLVIFSKDPVKQRAAWELMKFLTSKHGYSIITSQIGYLPLRANIVDDPQYLGAWVKAHPMVRPNLAQLDRLQPWVAYPGQNYRQIAKIFLDATEAAVFGDGDVAETMKAAQDLAQGLMPQQ</sequence>
<evidence type="ECO:0000256" key="4">
    <source>
        <dbReference type="SAM" id="SignalP"/>
    </source>
</evidence>
<protein>
    <submittedName>
        <fullName evidence="5">ABC transporter substrate-binding protein</fullName>
    </submittedName>
</protein>
<dbReference type="InterPro" id="IPR006059">
    <property type="entry name" value="SBP"/>
</dbReference>
<name>A0ABT7JZU3_9HYPH</name>
<keyword evidence="6" id="KW-1185">Reference proteome</keyword>
<proteinExistence type="inferred from homology"/>
<evidence type="ECO:0000313" key="6">
    <source>
        <dbReference type="Proteomes" id="UP001172645"/>
    </source>
</evidence>
<evidence type="ECO:0000256" key="3">
    <source>
        <dbReference type="ARBA" id="ARBA00022764"/>
    </source>
</evidence>
<feature type="chain" id="PRO_5046076738" evidence="4">
    <location>
        <begin position="27"/>
        <end position="439"/>
    </location>
</feature>
<accession>A0ABT7JZU3</accession>
<comment type="caution">
    <text evidence="5">The sequence shown here is derived from an EMBL/GenBank/DDBJ whole genome shotgun (WGS) entry which is preliminary data.</text>
</comment>
<evidence type="ECO:0000313" key="5">
    <source>
        <dbReference type="EMBL" id="MDL2401877.1"/>
    </source>
</evidence>
<keyword evidence="3" id="KW-0574">Periplasm</keyword>
<dbReference type="Pfam" id="PF13416">
    <property type="entry name" value="SBP_bac_8"/>
    <property type="match status" value="1"/>
</dbReference>
<dbReference type="PANTHER" id="PTHR43649:SF12">
    <property type="entry name" value="DIACETYLCHITOBIOSE BINDING PROTEIN DASA"/>
    <property type="match status" value="1"/>
</dbReference>
<dbReference type="SUPFAM" id="SSF53850">
    <property type="entry name" value="Periplasmic binding protein-like II"/>
    <property type="match status" value="1"/>
</dbReference>
<dbReference type="RefSeq" id="WP_285871157.1">
    <property type="nucleotide sequence ID" value="NZ_JARFYM010000023.1"/>
</dbReference>
<gene>
    <name evidence="5" type="ORF">PY649_23485</name>
</gene>
<comment type="subcellular location">
    <subcellularLocation>
        <location evidence="1">Periplasm</location>
    </subcellularLocation>
</comment>
<dbReference type="CDD" id="cd14748">
    <property type="entry name" value="PBP2_UgpB"/>
    <property type="match status" value="1"/>
</dbReference>
<dbReference type="Gene3D" id="3.40.190.10">
    <property type="entry name" value="Periplasmic binding protein-like II"/>
    <property type="match status" value="1"/>
</dbReference>
<reference evidence="5" key="1">
    <citation type="submission" date="2023-06" db="EMBL/GenBank/DDBJ databases">
        <title>Phylogenetic Diversity of Rhizobium strains.</title>
        <authorList>
            <person name="Moura F.T."/>
            <person name="Helene L.C.F."/>
            <person name="Hungria M."/>
        </authorList>
    </citation>
    <scope>NUCLEOTIDE SEQUENCE</scope>
    <source>
        <strain evidence="5">CCGE526</strain>
    </source>
</reference>
<dbReference type="EMBL" id="JARFYM010000023">
    <property type="protein sequence ID" value="MDL2401877.1"/>
    <property type="molecule type" value="Genomic_DNA"/>
</dbReference>
<evidence type="ECO:0000256" key="2">
    <source>
        <dbReference type="ARBA" id="ARBA00008520"/>
    </source>
</evidence>
<organism evidence="5 6">
    <name type="scientific">Rhizobium mayense</name>
    <dbReference type="NCBI Taxonomy" id="1312184"/>
    <lineage>
        <taxon>Bacteria</taxon>
        <taxon>Pseudomonadati</taxon>
        <taxon>Pseudomonadota</taxon>
        <taxon>Alphaproteobacteria</taxon>
        <taxon>Hyphomicrobiales</taxon>
        <taxon>Rhizobiaceae</taxon>
        <taxon>Rhizobium/Agrobacterium group</taxon>
        <taxon>Rhizobium</taxon>
    </lineage>
</organism>
<keyword evidence="4" id="KW-0732">Signal</keyword>
<feature type="signal peptide" evidence="4">
    <location>
        <begin position="1"/>
        <end position="26"/>
    </location>
</feature>
<dbReference type="PANTHER" id="PTHR43649">
    <property type="entry name" value="ARABINOSE-BINDING PROTEIN-RELATED"/>
    <property type="match status" value="1"/>
</dbReference>
<dbReference type="InterPro" id="IPR050490">
    <property type="entry name" value="Bact_solute-bd_prot1"/>
</dbReference>
<dbReference type="Proteomes" id="UP001172645">
    <property type="component" value="Unassembled WGS sequence"/>
</dbReference>
<evidence type="ECO:0000256" key="1">
    <source>
        <dbReference type="ARBA" id="ARBA00004418"/>
    </source>
</evidence>